<name>A0A9D8KDU7_9DELT</name>
<evidence type="ECO:0000259" key="2">
    <source>
        <dbReference type="Pfam" id="PF01757"/>
    </source>
</evidence>
<gene>
    <name evidence="3" type="ORF">JW984_03675</name>
</gene>
<keyword evidence="1" id="KW-0812">Transmembrane</keyword>
<keyword evidence="1" id="KW-1133">Transmembrane helix</keyword>
<reference evidence="3" key="1">
    <citation type="journal article" date="2021" name="Environ. Microbiol.">
        <title>Genomic characterization of three novel Desulfobacterota classes expand the metabolic and phylogenetic diversity of the phylum.</title>
        <authorList>
            <person name="Murphy C.L."/>
            <person name="Biggerstaff J."/>
            <person name="Eichhorn A."/>
            <person name="Ewing E."/>
            <person name="Shahan R."/>
            <person name="Soriano D."/>
            <person name="Stewart S."/>
            <person name="VanMol K."/>
            <person name="Walker R."/>
            <person name="Walters P."/>
            <person name="Elshahed M.S."/>
            <person name="Youssef N.H."/>
        </authorList>
    </citation>
    <scope>NUCLEOTIDE SEQUENCE</scope>
    <source>
        <strain evidence="3">Zod_Metabat.24</strain>
    </source>
</reference>
<keyword evidence="3" id="KW-0012">Acyltransferase</keyword>
<evidence type="ECO:0000313" key="4">
    <source>
        <dbReference type="Proteomes" id="UP000809273"/>
    </source>
</evidence>
<dbReference type="EMBL" id="JAFGIX010000019">
    <property type="protein sequence ID" value="MBN1572277.1"/>
    <property type="molecule type" value="Genomic_DNA"/>
</dbReference>
<comment type="caution">
    <text evidence="3">The sequence shown here is derived from an EMBL/GenBank/DDBJ whole genome shotgun (WGS) entry which is preliminary data.</text>
</comment>
<reference evidence="3" key="2">
    <citation type="submission" date="2021-01" db="EMBL/GenBank/DDBJ databases">
        <authorList>
            <person name="Hahn C.R."/>
            <person name="Youssef N.H."/>
            <person name="Elshahed M."/>
        </authorList>
    </citation>
    <scope>NUCLEOTIDE SEQUENCE</scope>
    <source>
        <strain evidence="3">Zod_Metabat.24</strain>
    </source>
</reference>
<proteinExistence type="predicted"/>
<feature type="transmembrane region" description="Helical" evidence="1">
    <location>
        <begin position="15"/>
        <end position="36"/>
    </location>
</feature>
<feature type="domain" description="Acyltransferase 3" evidence="2">
    <location>
        <begin position="2"/>
        <end position="184"/>
    </location>
</feature>
<evidence type="ECO:0000256" key="1">
    <source>
        <dbReference type="SAM" id="Phobius"/>
    </source>
</evidence>
<feature type="transmembrane region" description="Helical" evidence="1">
    <location>
        <begin position="142"/>
        <end position="161"/>
    </location>
</feature>
<accession>A0A9D8KDU7</accession>
<organism evidence="3 4">
    <name type="scientific">Candidatus Zymogenus saltonus</name>
    <dbReference type="NCBI Taxonomy" id="2844893"/>
    <lineage>
        <taxon>Bacteria</taxon>
        <taxon>Deltaproteobacteria</taxon>
        <taxon>Candidatus Zymogenia</taxon>
        <taxon>Candidatus Zymogeniales</taxon>
        <taxon>Candidatus Zymogenaceae</taxon>
        <taxon>Candidatus Zymogenus</taxon>
    </lineage>
</organism>
<dbReference type="Pfam" id="PF01757">
    <property type="entry name" value="Acyl_transf_3"/>
    <property type="match status" value="1"/>
</dbReference>
<evidence type="ECO:0000313" key="3">
    <source>
        <dbReference type="EMBL" id="MBN1572277.1"/>
    </source>
</evidence>
<protein>
    <submittedName>
        <fullName evidence="3">Acyltransferase family protein</fullName>
    </submittedName>
</protein>
<feature type="transmembrane region" description="Helical" evidence="1">
    <location>
        <begin position="77"/>
        <end position="95"/>
    </location>
</feature>
<dbReference type="Proteomes" id="UP000809273">
    <property type="component" value="Unassembled WGS sequence"/>
</dbReference>
<feature type="transmembrane region" description="Helical" evidence="1">
    <location>
        <begin position="101"/>
        <end position="122"/>
    </location>
</feature>
<sequence>MAPLIFLLLEKTPKWIFFLVITILLFLVQILDFHILHIKARHAHDYGFIASHIYLFSLGMFMCGVKFENLKIPPIFLLLYPILYIFQRFLFYTGGLSEQMIANYIISYILIIFYFLFCLYIINYSKELPLQKIFENLGKYSYSIYLFHLLYYSLIGLSIGADGFSDVILTTLLFPLFFIFCSLIENGFSIENWKSIYDAKFGKQETLSN</sequence>
<keyword evidence="3" id="KW-0808">Transferase</keyword>
<dbReference type="InterPro" id="IPR002656">
    <property type="entry name" value="Acyl_transf_3_dom"/>
</dbReference>
<feature type="transmembrane region" description="Helical" evidence="1">
    <location>
        <begin position="167"/>
        <end position="184"/>
    </location>
</feature>
<feature type="transmembrane region" description="Helical" evidence="1">
    <location>
        <begin position="48"/>
        <end position="65"/>
    </location>
</feature>
<keyword evidence="1" id="KW-0472">Membrane</keyword>
<dbReference type="AlphaFoldDB" id="A0A9D8KDU7"/>
<dbReference type="GO" id="GO:0016747">
    <property type="term" value="F:acyltransferase activity, transferring groups other than amino-acyl groups"/>
    <property type="evidence" value="ECO:0007669"/>
    <property type="project" value="InterPro"/>
</dbReference>